<feature type="domain" description="Glycosyltransferase 2-like" evidence="1">
    <location>
        <begin position="10"/>
        <end position="129"/>
    </location>
</feature>
<dbReference type="EMBL" id="JAFKCZ010000001">
    <property type="protein sequence ID" value="MBN7795245.1"/>
    <property type="molecule type" value="Genomic_DNA"/>
</dbReference>
<evidence type="ECO:0000313" key="3">
    <source>
        <dbReference type="Proteomes" id="UP000664303"/>
    </source>
</evidence>
<dbReference type="RefSeq" id="WP_206558678.1">
    <property type="nucleotide sequence ID" value="NZ_JAFKCZ010000001.1"/>
</dbReference>
<sequence length="317" mass="35186">MKAETPPDLSIIIVSWNASDYLRECLQSIREEGLSGKIEVIVVDNASDDNSVGMVKEQFPETVLLCNSENLGFAKANNLGINVCQGRYIALVNSDVHILNGCLRTLVEFLEGHASVGLVGPFIIGADGRQQLSCRAAPTLWNMTCRALALDSIFPKSGLFNRYFMGDWDHASTASVDILSGCFWLTSRFALDSVGVLDESFFIYGEDMDWCKRFHDAGWDVVFIPQAKAIHYGGASSSNSPTRFFVEKQKADLQYWRKHHPGLPSALYSIIAVCHHSIRVLGYSIKTIAYRGRGIKPWYKVRRSAACLATLFGHATH</sequence>
<proteinExistence type="predicted"/>
<name>A0A939DBR3_9GAMM</name>
<dbReference type="AlphaFoldDB" id="A0A939DBR3"/>
<dbReference type="PANTHER" id="PTHR43179">
    <property type="entry name" value="RHAMNOSYLTRANSFERASE WBBL"/>
    <property type="match status" value="1"/>
</dbReference>
<dbReference type="Pfam" id="PF00535">
    <property type="entry name" value="Glycos_transf_2"/>
    <property type="match status" value="1"/>
</dbReference>
<dbReference type="InterPro" id="IPR001173">
    <property type="entry name" value="Glyco_trans_2-like"/>
</dbReference>
<dbReference type="InterPro" id="IPR029044">
    <property type="entry name" value="Nucleotide-diphossugar_trans"/>
</dbReference>
<dbReference type="PANTHER" id="PTHR43179:SF7">
    <property type="entry name" value="RHAMNOSYLTRANSFERASE WBBL"/>
    <property type="match status" value="1"/>
</dbReference>
<dbReference type="Proteomes" id="UP000664303">
    <property type="component" value="Unassembled WGS sequence"/>
</dbReference>
<gene>
    <name evidence="2" type="ORF">JYP50_01495</name>
</gene>
<evidence type="ECO:0000259" key="1">
    <source>
        <dbReference type="Pfam" id="PF00535"/>
    </source>
</evidence>
<reference evidence="2" key="1">
    <citation type="submission" date="2021-02" db="EMBL/GenBank/DDBJ databases">
        <title>PHA producing bacteria isolated from coastal sediment in Guangdong, Shenzhen.</title>
        <authorList>
            <person name="Zheng W."/>
            <person name="Yu S."/>
            <person name="Huang Y."/>
        </authorList>
    </citation>
    <scope>NUCLEOTIDE SEQUENCE</scope>
    <source>
        <strain evidence="2">TN14-10</strain>
    </source>
</reference>
<comment type="caution">
    <text evidence="2">The sequence shown here is derived from an EMBL/GenBank/DDBJ whole genome shotgun (WGS) entry which is preliminary data.</text>
</comment>
<dbReference type="Gene3D" id="3.90.550.10">
    <property type="entry name" value="Spore Coat Polysaccharide Biosynthesis Protein SpsA, Chain A"/>
    <property type="match status" value="1"/>
</dbReference>
<accession>A0A939DBR3</accession>
<dbReference type="CDD" id="cd04186">
    <property type="entry name" value="GT_2_like_c"/>
    <property type="match status" value="1"/>
</dbReference>
<organism evidence="2 3">
    <name type="scientific">Parahaliea mediterranea</name>
    <dbReference type="NCBI Taxonomy" id="651086"/>
    <lineage>
        <taxon>Bacteria</taxon>
        <taxon>Pseudomonadati</taxon>
        <taxon>Pseudomonadota</taxon>
        <taxon>Gammaproteobacteria</taxon>
        <taxon>Cellvibrionales</taxon>
        <taxon>Halieaceae</taxon>
        <taxon>Parahaliea</taxon>
    </lineage>
</organism>
<dbReference type="SUPFAM" id="SSF53448">
    <property type="entry name" value="Nucleotide-diphospho-sugar transferases"/>
    <property type="match status" value="1"/>
</dbReference>
<protein>
    <submittedName>
        <fullName evidence="2">Glycosyltransferase family 2 protein</fullName>
    </submittedName>
</protein>
<evidence type="ECO:0000313" key="2">
    <source>
        <dbReference type="EMBL" id="MBN7795245.1"/>
    </source>
</evidence>
<keyword evidence="3" id="KW-1185">Reference proteome</keyword>